<evidence type="ECO:0000256" key="1">
    <source>
        <dbReference type="SAM" id="SignalP"/>
    </source>
</evidence>
<proteinExistence type="predicted"/>
<dbReference type="InterPro" id="IPR016187">
    <property type="entry name" value="CTDL_fold"/>
</dbReference>
<keyword evidence="1" id="KW-0732">Signal</keyword>
<dbReference type="AlphaFoldDB" id="A0A9P1IUH2"/>
<dbReference type="EMBL" id="CANHGI010000005">
    <property type="protein sequence ID" value="CAI5450427.1"/>
    <property type="molecule type" value="Genomic_DNA"/>
</dbReference>
<comment type="caution">
    <text evidence="2">The sequence shown here is derived from an EMBL/GenBank/DDBJ whole genome shotgun (WGS) entry which is preliminary data.</text>
</comment>
<organism evidence="2 3">
    <name type="scientific">Caenorhabditis angaria</name>
    <dbReference type="NCBI Taxonomy" id="860376"/>
    <lineage>
        <taxon>Eukaryota</taxon>
        <taxon>Metazoa</taxon>
        <taxon>Ecdysozoa</taxon>
        <taxon>Nematoda</taxon>
        <taxon>Chromadorea</taxon>
        <taxon>Rhabditida</taxon>
        <taxon>Rhabditina</taxon>
        <taxon>Rhabditomorpha</taxon>
        <taxon>Rhabditoidea</taxon>
        <taxon>Rhabditidae</taxon>
        <taxon>Peloderinae</taxon>
        <taxon>Caenorhabditis</taxon>
    </lineage>
</organism>
<dbReference type="PANTHER" id="PTHR23124">
    <property type="entry name" value="C-TYPE LECTIN DOMAIN-CONTAINING PROTEIN-RELATED-RELATED"/>
    <property type="match status" value="1"/>
</dbReference>
<protein>
    <recommendedName>
        <fullName evidence="4">C-type lectin domain-containing protein</fullName>
    </recommendedName>
</protein>
<dbReference type="CDD" id="cd00037">
    <property type="entry name" value="CLECT"/>
    <property type="match status" value="1"/>
</dbReference>
<dbReference type="InterPro" id="IPR016186">
    <property type="entry name" value="C-type_lectin-like/link_sf"/>
</dbReference>
<reference evidence="2" key="1">
    <citation type="submission" date="2022-11" db="EMBL/GenBank/DDBJ databases">
        <authorList>
            <person name="Kikuchi T."/>
        </authorList>
    </citation>
    <scope>NUCLEOTIDE SEQUENCE</scope>
    <source>
        <strain evidence="2">PS1010</strain>
    </source>
</reference>
<feature type="chain" id="PRO_5040388078" description="C-type lectin domain-containing protein" evidence="1">
    <location>
        <begin position="17"/>
        <end position="186"/>
    </location>
</feature>
<dbReference type="OrthoDB" id="5834815at2759"/>
<accession>A0A9P1IUH2</accession>
<dbReference type="Proteomes" id="UP001152747">
    <property type="component" value="Unassembled WGS sequence"/>
</dbReference>
<evidence type="ECO:0008006" key="4">
    <source>
        <dbReference type="Google" id="ProtNLM"/>
    </source>
</evidence>
<sequence length="186" mass="20440">MLPIFLISLFISSTNSCSQVQKTWRCLDATWTLFNRGSYSWCIRPAYGMVPLGNASSLCQDLDSSAVLTGFQDLTELSKMSQEVANHNDSIVYMAIGAVRSDNCKTTESLSTASCTPSNMFVWTDGKTTGSAGFNWLVRQPNGCFEPGCSASNWVVIYPGYSGKMDDFWEDWLVNGAICGMEAIQN</sequence>
<feature type="signal peptide" evidence="1">
    <location>
        <begin position="1"/>
        <end position="16"/>
    </location>
</feature>
<dbReference type="Gene3D" id="3.10.100.10">
    <property type="entry name" value="Mannose-Binding Protein A, subunit A"/>
    <property type="match status" value="1"/>
</dbReference>
<name>A0A9P1IUH2_9PELO</name>
<gene>
    <name evidence="2" type="ORF">CAMP_LOCUS13064</name>
</gene>
<keyword evidence="3" id="KW-1185">Reference proteome</keyword>
<evidence type="ECO:0000313" key="3">
    <source>
        <dbReference type="Proteomes" id="UP001152747"/>
    </source>
</evidence>
<evidence type="ECO:0000313" key="2">
    <source>
        <dbReference type="EMBL" id="CAI5450427.1"/>
    </source>
</evidence>
<dbReference type="SUPFAM" id="SSF56436">
    <property type="entry name" value="C-type lectin-like"/>
    <property type="match status" value="1"/>
</dbReference>